<organism evidence="1 2">
    <name type="scientific">Mycolicibacterium hassiacum (strain DSM 44199 / CIP 105218 / JCM 12690 / 3849)</name>
    <name type="common">Mycobacterium hassiacum</name>
    <dbReference type="NCBI Taxonomy" id="1122247"/>
    <lineage>
        <taxon>Bacteria</taxon>
        <taxon>Bacillati</taxon>
        <taxon>Actinomycetota</taxon>
        <taxon>Actinomycetes</taxon>
        <taxon>Mycobacteriales</taxon>
        <taxon>Mycobacteriaceae</taxon>
        <taxon>Mycolicibacterium</taxon>
    </lineage>
</organism>
<dbReference type="Proteomes" id="UP000006265">
    <property type="component" value="Unassembled WGS sequence"/>
</dbReference>
<protein>
    <submittedName>
        <fullName evidence="1">Uncharacterized protein</fullName>
    </submittedName>
</protein>
<name>K5BKN5_MYCHD</name>
<comment type="caution">
    <text evidence="1">The sequence shown here is derived from an EMBL/GenBank/DDBJ whole genome shotgun (WGS) entry which is preliminary data.</text>
</comment>
<evidence type="ECO:0000313" key="2">
    <source>
        <dbReference type="Proteomes" id="UP000006265"/>
    </source>
</evidence>
<reference evidence="1 2" key="1">
    <citation type="journal article" date="2012" name="J. Bacteriol.">
        <title>Genome sequence of Mycobacterium hassiacum DSM 44199, a rare source of heat-stable mycobacterial proteins.</title>
        <authorList>
            <person name="Tiago I."/>
            <person name="Maranha A."/>
            <person name="Mendes V."/>
            <person name="Alarico S."/>
            <person name="Moynihan P.J."/>
            <person name="Clarke A.J."/>
            <person name="Macedo-Ribeiro S."/>
            <person name="Pereira P.J."/>
            <person name="Empadinhas N."/>
        </authorList>
    </citation>
    <scope>NUCLEOTIDE SEQUENCE [LARGE SCALE GENOMIC DNA]</scope>
    <source>
        <strain evidence="2">DSM 44199 / CIP 105218 / JCM 12690 / 3849</strain>
    </source>
</reference>
<proteinExistence type="predicted"/>
<evidence type="ECO:0000313" key="1">
    <source>
        <dbReference type="EMBL" id="EKF25174.1"/>
    </source>
</evidence>
<gene>
    <name evidence="1" type="ORF">C731_0806</name>
</gene>
<dbReference type="PATRIC" id="fig|1122247.3.peg.773"/>
<dbReference type="EMBL" id="AMRA01000022">
    <property type="protein sequence ID" value="EKF25174.1"/>
    <property type="molecule type" value="Genomic_DNA"/>
</dbReference>
<accession>K5BKN5</accession>
<sequence length="60" mass="7001">MLAPLPRFLTIGFLAPVFRGQMSLAFDRHRPAPLREPVLGRVVREPEVRRWRIRRGKPLA</sequence>
<keyword evidence="2" id="KW-1185">Reference proteome</keyword>
<dbReference type="AlphaFoldDB" id="K5BKN5"/>